<dbReference type="AlphaFoldDB" id="A0A2T7PZT2"/>
<dbReference type="InterPro" id="IPR036388">
    <property type="entry name" value="WH-like_DNA-bd_sf"/>
</dbReference>
<evidence type="ECO:0000313" key="3">
    <source>
        <dbReference type="EMBL" id="PVD38933.1"/>
    </source>
</evidence>
<evidence type="ECO:0000256" key="1">
    <source>
        <dbReference type="SAM" id="MobiDB-lite"/>
    </source>
</evidence>
<dbReference type="OrthoDB" id="6538197at2759"/>
<gene>
    <name evidence="3" type="ORF">C0Q70_01558</name>
</gene>
<organism evidence="3 4">
    <name type="scientific">Pomacea canaliculata</name>
    <name type="common">Golden apple snail</name>
    <dbReference type="NCBI Taxonomy" id="400727"/>
    <lineage>
        <taxon>Eukaryota</taxon>
        <taxon>Metazoa</taxon>
        <taxon>Spiralia</taxon>
        <taxon>Lophotrochozoa</taxon>
        <taxon>Mollusca</taxon>
        <taxon>Gastropoda</taxon>
        <taxon>Caenogastropoda</taxon>
        <taxon>Architaenioglossa</taxon>
        <taxon>Ampullarioidea</taxon>
        <taxon>Ampullariidae</taxon>
        <taxon>Pomacea</taxon>
    </lineage>
</organism>
<dbReference type="PANTHER" id="PTHR11949:SF17">
    <property type="entry name" value="IRF TRYPTOPHAN PENTAD REPEAT DOMAIN-CONTAINING PROTEIN"/>
    <property type="match status" value="1"/>
</dbReference>
<dbReference type="STRING" id="400727.A0A2T7PZT2"/>
<keyword evidence="4" id="KW-1185">Reference proteome</keyword>
<accession>A0A2T7PZT2</accession>
<dbReference type="GO" id="GO:0000981">
    <property type="term" value="F:DNA-binding transcription factor activity, RNA polymerase II-specific"/>
    <property type="evidence" value="ECO:0007669"/>
    <property type="project" value="TreeGrafter"/>
</dbReference>
<reference evidence="3 4" key="1">
    <citation type="submission" date="2018-04" db="EMBL/GenBank/DDBJ databases">
        <title>The genome of golden apple snail Pomacea canaliculata provides insight into stress tolerance and invasive adaptation.</title>
        <authorList>
            <person name="Liu C."/>
            <person name="Liu B."/>
            <person name="Ren Y."/>
            <person name="Zhang Y."/>
            <person name="Wang H."/>
            <person name="Li S."/>
            <person name="Jiang F."/>
            <person name="Yin L."/>
            <person name="Zhang G."/>
            <person name="Qian W."/>
            <person name="Fan W."/>
        </authorList>
    </citation>
    <scope>NUCLEOTIDE SEQUENCE [LARGE SCALE GENOMIC DNA]</scope>
    <source>
        <strain evidence="3">SZHN2017</strain>
        <tissue evidence="3">Muscle</tissue>
    </source>
</reference>
<dbReference type="GO" id="GO:0005634">
    <property type="term" value="C:nucleus"/>
    <property type="evidence" value="ECO:0007669"/>
    <property type="project" value="TreeGrafter"/>
</dbReference>
<dbReference type="PROSITE" id="PS51507">
    <property type="entry name" value="IRF_2"/>
    <property type="match status" value="1"/>
</dbReference>
<dbReference type="Proteomes" id="UP000245119">
    <property type="component" value="Linkage Group LG1"/>
</dbReference>
<dbReference type="Pfam" id="PF00605">
    <property type="entry name" value="IRF"/>
    <property type="match status" value="1"/>
</dbReference>
<sequence>MSRRRMSSRKVTIKESSPATLDRCPAVPTKTGTGGAGVCPGGAVKRRPIRPIDRQKMRDWLQEKLDGGELSEQLSWLDKSKGLFVVAWCHAARHGYDVSQHAPLFKAWATHTEKYKEGDEENHKTWKANFRCALHSVPDIKEVTKDGERKGKSAKRVYQFLDKPIVAKKPRKGRRCKKSLATSEEAELELELELAEESDSGVSIGDNTESRDTPLALENVPDFRQLGISTGGTTTTITSSRLTSGGSVLVCNDRDSDDCPPALPPVMISELGIHIPVPQCASDHGEVQQTAGVVRTRSLSGDSGNLSFSELMRELWILKISLAQDNDDGSNVWAGELTLIQVHKSVERGSMLTNSQHPASRDAVAKKSSQWAVDETRLQRVLSEHCQEISMEI</sequence>
<dbReference type="SUPFAM" id="SSF46785">
    <property type="entry name" value="Winged helix' DNA-binding domain"/>
    <property type="match status" value="1"/>
</dbReference>
<comment type="caution">
    <text evidence="3">The sequence shown here is derived from an EMBL/GenBank/DDBJ whole genome shotgun (WGS) entry which is preliminary data.</text>
</comment>
<dbReference type="PRINTS" id="PR00267">
    <property type="entry name" value="INTFRNREGFCT"/>
</dbReference>
<dbReference type="PANTHER" id="PTHR11949">
    <property type="entry name" value="INTERFERON REGULATORY FACTOR"/>
    <property type="match status" value="1"/>
</dbReference>
<feature type="domain" description="IRF tryptophan pentad repeat" evidence="2">
    <location>
        <begin position="54"/>
        <end position="162"/>
    </location>
</feature>
<dbReference type="EMBL" id="PZQS01000001">
    <property type="protein sequence ID" value="PVD38933.1"/>
    <property type="molecule type" value="Genomic_DNA"/>
</dbReference>
<dbReference type="InterPro" id="IPR036390">
    <property type="entry name" value="WH_DNA-bd_sf"/>
</dbReference>
<name>A0A2T7PZT2_POMCA</name>
<feature type="region of interest" description="Disordered" evidence="1">
    <location>
        <begin position="1"/>
        <end position="48"/>
    </location>
</feature>
<evidence type="ECO:0000313" key="4">
    <source>
        <dbReference type="Proteomes" id="UP000245119"/>
    </source>
</evidence>
<dbReference type="SMART" id="SM00348">
    <property type="entry name" value="IRF"/>
    <property type="match status" value="1"/>
</dbReference>
<dbReference type="GO" id="GO:0000978">
    <property type="term" value="F:RNA polymerase II cis-regulatory region sequence-specific DNA binding"/>
    <property type="evidence" value="ECO:0007669"/>
    <property type="project" value="TreeGrafter"/>
</dbReference>
<proteinExistence type="predicted"/>
<protein>
    <recommendedName>
        <fullName evidence="2">IRF tryptophan pentad repeat domain-containing protein</fullName>
    </recommendedName>
</protein>
<evidence type="ECO:0000259" key="2">
    <source>
        <dbReference type="PROSITE" id="PS51507"/>
    </source>
</evidence>
<dbReference type="InterPro" id="IPR001346">
    <property type="entry name" value="Interferon_reg_fact_DNA-bd_dom"/>
</dbReference>
<dbReference type="Gene3D" id="1.10.10.10">
    <property type="entry name" value="Winged helix-like DNA-binding domain superfamily/Winged helix DNA-binding domain"/>
    <property type="match status" value="1"/>
</dbReference>